<protein>
    <submittedName>
        <fullName evidence="1">Uncharacterized protein</fullName>
    </submittedName>
</protein>
<reference evidence="1" key="1">
    <citation type="journal article" date="2019" name="Beilstein J. Org. Chem.">
        <title>Nanangenines: drimane sesquiterpenoids as the dominant metabolite cohort of a novel Australian fungus, Aspergillus nanangensis.</title>
        <authorList>
            <person name="Lacey H.J."/>
            <person name="Gilchrist C.L.M."/>
            <person name="Crombie A."/>
            <person name="Kalaitzis J.A."/>
            <person name="Vuong D."/>
            <person name="Rutledge P.J."/>
            <person name="Turner P."/>
            <person name="Pitt J.I."/>
            <person name="Lacey E."/>
            <person name="Chooi Y.H."/>
            <person name="Piggott A.M."/>
        </authorList>
    </citation>
    <scope>NUCLEOTIDE SEQUENCE</scope>
    <source>
        <strain evidence="1">MST-FP2251</strain>
    </source>
</reference>
<gene>
    <name evidence="1" type="ORF">FE257_009490</name>
</gene>
<sequence length="199" mass="21907">MAPAYQTHVTVTKGGKAIFAAPKALGPKAKKAIKKKETNKKKLAAMELPIKALLVPQPNNDEIEEPGELFVLVTSALIGSVHAFDNAELALRKAHGLTVAKKELPLSRTVNMRISENLRLVIVKLKDWALSIKSDVFMQKDRRCNSPRGQSLVFKEQVVRSARDILSLPLIKDDARQGIYGNFPVGNLERKGDIGVDAY</sequence>
<dbReference type="Proteomes" id="UP001194746">
    <property type="component" value="Unassembled WGS sequence"/>
</dbReference>
<dbReference type="EMBL" id="VCAU01000054">
    <property type="protein sequence ID" value="KAF9887968.1"/>
    <property type="molecule type" value="Genomic_DNA"/>
</dbReference>
<comment type="caution">
    <text evidence="1">The sequence shown here is derived from an EMBL/GenBank/DDBJ whole genome shotgun (WGS) entry which is preliminary data.</text>
</comment>
<evidence type="ECO:0000313" key="1">
    <source>
        <dbReference type="EMBL" id="KAF9887968.1"/>
    </source>
</evidence>
<evidence type="ECO:0000313" key="2">
    <source>
        <dbReference type="Proteomes" id="UP001194746"/>
    </source>
</evidence>
<keyword evidence="2" id="KW-1185">Reference proteome</keyword>
<accession>A0AAD4GU03</accession>
<name>A0AAD4GU03_ASPNN</name>
<dbReference type="AlphaFoldDB" id="A0AAD4GU03"/>
<proteinExistence type="predicted"/>
<reference evidence="1" key="2">
    <citation type="submission" date="2020-02" db="EMBL/GenBank/DDBJ databases">
        <authorList>
            <person name="Gilchrist C.L.M."/>
            <person name="Chooi Y.-H."/>
        </authorList>
    </citation>
    <scope>NUCLEOTIDE SEQUENCE</scope>
    <source>
        <strain evidence="1">MST-FP2251</strain>
    </source>
</reference>
<organism evidence="1 2">
    <name type="scientific">Aspergillus nanangensis</name>
    <dbReference type="NCBI Taxonomy" id="2582783"/>
    <lineage>
        <taxon>Eukaryota</taxon>
        <taxon>Fungi</taxon>
        <taxon>Dikarya</taxon>
        <taxon>Ascomycota</taxon>
        <taxon>Pezizomycotina</taxon>
        <taxon>Eurotiomycetes</taxon>
        <taxon>Eurotiomycetidae</taxon>
        <taxon>Eurotiales</taxon>
        <taxon>Aspergillaceae</taxon>
        <taxon>Aspergillus</taxon>
        <taxon>Aspergillus subgen. Circumdati</taxon>
    </lineage>
</organism>